<feature type="domain" description="HTH araC/xylS-type" evidence="4">
    <location>
        <begin position="224"/>
        <end position="325"/>
    </location>
</feature>
<dbReference type="InterPro" id="IPR035418">
    <property type="entry name" value="AraC-bd_2"/>
</dbReference>
<gene>
    <name evidence="5" type="ORF">DES49_2154</name>
</gene>
<dbReference type="GO" id="GO:0043565">
    <property type="term" value="F:sequence-specific DNA binding"/>
    <property type="evidence" value="ECO:0007669"/>
    <property type="project" value="InterPro"/>
</dbReference>
<dbReference type="PROSITE" id="PS01124">
    <property type="entry name" value="HTH_ARAC_FAMILY_2"/>
    <property type="match status" value="1"/>
</dbReference>
<keyword evidence="6" id="KW-1185">Reference proteome</keyword>
<keyword evidence="1" id="KW-0805">Transcription regulation</keyword>
<evidence type="ECO:0000313" key="5">
    <source>
        <dbReference type="EMBL" id="TDT40388.1"/>
    </source>
</evidence>
<reference evidence="5 6" key="1">
    <citation type="submission" date="2019-03" db="EMBL/GenBank/DDBJ databases">
        <title>Genomic Encyclopedia of Type Strains, Phase IV (KMG-IV): sequencing the most valuable type-strain genomes for metagenomic binning, comparative biology and taxonomic classification.</title>
        <authorList>
            <person name="Goeker M."/>
        </authorList>
    </citation>
    <scope>NUCLEOTIDE SEQUENCE [LARGE SCALE GENOMIC DNA]</scope>
    <source>
        <strain evidence="5 6">DSM 15505</strain>
    </source>
</reference>
<dbReference type="Pfam" id="PF12833">
    <property type="entry name" value="HTH_18"/>
    <property type="match status" value="1"/>
</dbReference>
<dbReference type="InterPro" id="IPR050204">
    <property type="entry name" value="AraC_XylS_family_regulators"/>
</dbReference>
<sequence length="334" mass="37915">MLAFTSPPAHSRHSDRLLRLPLIGHARCIGASVSRMEHLLGSLVRDPRIRELADEPSGGDGCLATLVSGPARVGYVTCGQPVMAEFWNEDFFGCVIPLRGRARLEQYPAAVQGRNGPFFLLPKSDQTWQFSADCELLVLRFSVESEGVRRRIQDVLQSEDGKGLADCAQVLMESIPYRLHHGLGYTAKLRLLERIRGEFLQLFGIDPEERAAPSGPEVMDPRVLRAMDYLLQLPASEYHLDAVCDVAHMSARGLYYAFERNLDCTPYAYFRACHLIRVRLALLRDTERRHSIAWHASTYGFQHMSRFAAHYRNYFGELPSETCQRLERDFTCHC</sequence>
<evidence type="ECO:0000259" key="4">
    <source>
        <dbReference type="PROSITE" id="PS01124"/>
    </source>
</evidence>
<evidence type="ECO:0000256" key="3">
    <source>
        <dbReference type="ARBA" id="ARBA00023163"/>
    </source>
</evidence>
<keyword evidence="2 5" id="KW-0238">DNA-binding</keyword>
<keyword evidence="3" id="KW-0804">Transcription</keyword>
<dbReference type="InterPro" id="IPR018060">
    <property type="entry name" value="HTH_AraC"/>
</dbReference>
<dbReference type="Proteomes" id="UP000295830">
    <property type="component" value="Unassembled WGS sequence"/>
</dbReference>
<dbReference type="EMBL" id="SOAX01000004">
    <property type="protein sequence ID" value="TDT40388.1"/>
    <property type="molecule type" value="Genomic_DNA"/>
</dbReference>
<name>A0A4V3EQN1_9GAMM</name>
<evidence type="ECO:0000256" key="2">
    <source>
        <dbReference type="ARBA" id="ARBA00023125"/>
    </source>
</evidence>
<evidence type="ECO:0000313" key="6">
    <source>
        <dbReference type="Proteomes" id="UP000295830"/>
    </source>
</evidence>
<protein>
    <submittedName>
        <fullName evidence="5">AraC-like DNA-binding protein</fullName>
    </submittedName>
</protein>
<dbReference type="Gene3D" id="1.10.10.60">
    <property type="entry name" value="Homeodomain-like"/>
    <property type="match status" value="1"/>
</dbReference>
<accession>A0A4V3EQN1</accession>
<dbReference type="Pfam" id="PF14525">
    <property type="entry name" value="AraC_binding_2"/>
    <property type="match status" value="1"/>
</dbReference>
<proteinExistence type="predicted"/>
<organism evidence="5 6">
    <name type="scientific">Halospina denitrificans</name>
    <dbReference type="NCBI Taxonomy" id="332522"/>
    <lineage>
        <taxon>Bacteria</taxon>
        <taxon>Pseudomonadati</taxon>
        <taxon>Pseudomonadota</taxon>
        <taxon>Gammaproteobacteria</taxon>
        <taxon>Halospina</taxon>
    </lineage>
</organism>
<dbReference type="SUPFAM" id="SSF46689">
    <property type="entry name" value="Homeodomain-like"/>
    <property type="match status" value="1"/>
</dbReference>
<dbReference type="GO" id="GO:0003700">
    <property type="term" value="F:DNA-binding transcription factor activity"/>
    <property type="evidence" value="ECO:0007669"/>
    <property type="project" value="InterPro"/>
</dbReference>
<dbReference type="PANTHER" id="PTHR46796">
    <property type="entry name" value="HTH-TYPE TRANSCRIPTIONAL ACTIVATOR RHAS-RELATED"/>
    <property type="match status" value="1"/>
</dbReference>
<comment type="caution">
    <text evidence="5">The sequence shown here is derived from an EMBL/GenBank/DDBJ whole genome shotgun (WGS) entry which is preliminary data.</text>
</comment>
<dbReference type="SMART" id="SM00342">
    <property type="entry name" value="HTH_ARAC"/>
    <property type="match status" value="1"/>
</dbReference>
<dbReference type="InterPro" id="IPR009057">
    <property type="entry name" value="Homeodomain-like_sf"/>
</dbReference>
<evidence type="ECO:0000256" key="1">
    <source>
        <dbReference type="ARBA" id="ARBA00023015"/>
    </source>
</evidence>
<dbReference type="AlphaFoldDB" id="A0A4V3EQN1"/>